<feature type="domain" description="Hemerythrin-like" evidence="4">
    <location>
        <begin position="14"/>
        <end position="129"/>
    </location>
</feature>
<dbReference type="InterPro" id="IPR035938">
    <property type="entry name" value="Hemerythrin-like_sf"/>
</dbReference>
<dbReference type="SUPFAM" id="SSF47188">
    <property type="entry name" value="Hemerythrin-like"/>
    <property type="match status" value="1"/>
</dbReference>
<dbReference type="InterPro" id="IPR012827">
    <property type="entry name" value="Hemerythrin_metal-bd"/>
</dbReference>
<dbReference type="InterPro" id="IPR012312">
    <property type="entry name" value="Hemerythrin-like"/>
</dbReference>
<name>A0A0G0BA55_9BACT</name>
<evidence type="ECO:0000256" key="2">
    <source>
        <dbReference type="ARBA" id="ARBA00022723"/>
    </source>
</evidence>
<dbReference type="NCBIfam" id="NF033749">
    <property type="entry name" value="bact_hemeryth"/>
    <property type="match status" value="1"/>
</dbReference>
<accession>A0A0G0BA55</accession>
<dbReference type="PANTHER" id="PTHR37164:SF1">
    <property type="entry name" value="BACTERIOHEMERYTHRIN"/>
    <property type="match status" value="1"/>
</dbReference>
<dbReference type="Pfam" id="PF01814">
    <property type="entry name" value="Hemerythrin"/>
    <property type="match status" value="1"/>
</dbReference>
<dbReference type="CDD" id="cd12107">
    <property type="entry name" value="Hemerythrin"/>
    <property type="match status" value="1"/>
</dbReference>
<protein>
    <recommendedName>
        <fullName evidence="4">Hemerythrin-like domain-containing protein</fullName>
    </recommendedName>
</protein>
<dbReference type="AlphaFoldDB" id="A0A0G0BA55"/>
<dbReference type="InterPro" id="IPR050669">
    <property type="entry name" value="Hemerythrin"/>
</dbReference>
<evidence type="ECO:0000256" key="1">
    <source>
        <dbReference type="ARBA" id="ARBA00010587"/>
    </source>
</evidence>
<evidence type="ECO:0000313" key="5">
    <source>
        <dbReference type="EMBL" id="KKP66313.1"/>
    </source>
</evidence>
<dbReference type="NCBIfam" id="TIGR02481">
    <property type="entry name" value="hemeryth_dom"/>
    <property type="match status" value="1"/>
</dbReference>
<reference evidence="5 6" key="1">
    <citation type="journal article" date="2015" name="Nature">
        <title>rRNA introns, odd ribosomes, and small enigmatic genomes across a large radiation of phyla.</title>
        <authorList>
            <person name="Brown C.T."/>
            <person name="Hug L.A."/>
            <person name="Thomas B.C."/>
            <person name="Sharon I."/>
            <person name="Castelle C.J."/>
            <person name="Singh A."/>
            <person name="Wilkins M.J."/>
            <person name="Williams K.H."/>
            <person name="Banfield J.F."/>
        </authorList>
    </citation>
    <scope>NUCLEOTIDE SEQUENCE [LARGE SCALE GENOMIC DNA]</scope>
</reference>
<keyword evidence="2" id="KW-0479">Metal-binding</keyword>
<comment type="similarity">
    <text evidence="1">Belongs to the hemerythrin family.</text>
</comment>
<keyword evidence="3" id="KW-0408">Iron</keyword>
<evidence type="ECO:0000313" key="6">
    <source>
        <dbReference type="Proteomes" id="UP000034952"/>
    </source>
</evidence>
<dbReference type="EMBL" id="LBPY01000009">
    <property type="protein sequence ID" value="KKP66313.1"/>
    <property type="molecule type" value="Genomic_DNA"/>
</dbReference>
<dbReference type="Proteomes" id="UP000034952">
    <property type="component" value="Unassembled WGS sequence"/>
</dbReference>
<evidence type="ECO:0000259" key="4">
    <source>
        <dbReference type="Pfam" id="PF01814"/>
    </source>
</evidence>
<organism evidence="5 6">
    <name type="scientific">Candidatus Nomurabacteria bacterium GW2011_GWE1_35_16</name>
    <dbReference type="NCBI Taxonomy" id="1618761"/>
    <lineage>
        <taxon>Bacteria</taxon>
        <taxon>Candidatus Nomuraibacteriota</taxon>
    </lineage>
</organism>
<proteinExistence type="inferred from homology"/>
<dbReference type="GO" id="GO:0046872">
    <property type="term" value="F:metal ion binding"/>
    <property type="evidence" value="ECO:0007669"/>
    <property type="project" value="UniProtKB-KW"/>
</dbReference>
<gene>
    <name evidence="5" type="ORF">UR64_C0009G0016</name>
</gene>
<dbReference type="PANTHER" id="PTHR37164">
    <property type="entry name" value="BACTERIOHEMERYTHRIN"/>
    <property type="match status" value="1"/>
</dbReference>
<comment type="caution">
    <text evidence="5">The sequence shown here is derived from an EMBL/GenBank/DDBJ whole genome shotgun (WGS) entry which is preliminary data.</text>
</comment>
<dbReference type="InterPro" id="IPR016131">
    <property type="entry name" value="Haemerythrin_Fe_BS"/>
</dbReference>
<sequence length="143" mass="17487">MTIYFEWSDDLSVGDEVIDSQHKRLLIQINKILDAVAFGVDSKEVHDNMIPFLDEYIKEHFCYEEEYMKQMNYPNIKRHKREHHNFIKNYIKFKKEFENGADKKELISRVEIFMGTWWIRHIGKEDKDYQLFLKNQKKNNKTH</sequence>
<dbReference type="PROSITE" id="PS00550">
    <property type="entry name" value="HEMERYTHRINS"/>
    <property type="match status" value="1"/>
</dbReference>
<evidence type="ECO:0000256" key="3">
    <source>
        <dbReference type="ARBA" id="ARBA00023004"/>
    </source>
</evidence>
<dbReference type="Gene3D" id="1.20.120.50">
    <property type="entry name" value="Hemerythrin-like"/>
    <property type="match status" value="1"/>
</dbReference>